<dbReference type="InterPro" id="IPR001647">
    <property type="entry name" value="HTH_TetR"/>
</dbReference>
<feature type="DNA-binding region" description="H-T-H motif" evidence="4">
    <location>
        <begin position="40"/>
        <end position="59"/>
    </location>
</feature>
<keyword evidence="5" id="KW-0472">Membrane</keyword>
<sequence length="207" mass="23628">MSQDEQRRIGLRERKKMRTRVAIQQHALRLFREQGYQETTVEQIAEAAEVSPSTFFRYFPTKEDVVLSDETDPQIIAAFHAQSPEINVVRALRNAFATVFATLPKHEQEAMFERGRLIFTIPELRARFLDNLAQSINMMAGAVAERTHREPSDFMVRTLAGALMGVGMSAGLMWMENPDMDLMSAVDEAFSYIESGFPFNKLLEPHK</sequence>
<keyword evidence="1" id="KW-0805">Transcription regulation</keyword>
<dbReference type="InterPro" id="IPR009057">
    <property type="entry name" value="Homeodomain-like_sf"/>
</dbReference>
<feature type="domain" description="HTH tetR-type" evidence="6">
    <location>
        <begin position="17"/>
        <end position="77"/>
    </location>
</feature>
<protein>
    <submittedName>
        <fullName evidence="7">TetR family transcriptional regulator</fullName>
    </submittedName>
</protein>
<dbReference type="PANTHER" id="PTHR30055">
    <property type="entry name" value="HTH-TYPE TRANSCRIPTIONAL REGULATOR RUTR"/>
    <property type="match status" value="1"/>
</dbReference>
<dbReference type="PROSITE" id="PS50977">
    <property type="entry name" value="HTH_TETR_2"/>
    <property type="match status" value="1"/>
</dbReference>
<comment type="caution">
    <text evidence="7">The sequence shown here is derived from an EMBL/GenBank/DDBJ whole genome shotgun (WGS) entry which is preliminary data.</text>
</comment>
<organism evidence="7 8">
    <name type="scientific">Alicyclobacillus fastidiosus</name>
    <dbReference type="NCBI Taxonomy" id="392011"/>
    <lineage>
        <taxon>Bacteria</taxon>
        <taxon>Bacillati</taxon>
        <taxon>Bacillota</taxon>
        <taxon>Bacilli</taxon>
        <taxon>Bacillales</taxon>
        <taxon>Alicyclobacillaceae</taxon>
        <taxon>Alicyclobacillus</taxon>
    </lineage>
</organism>
<dbReference type="InterPro" id="IPR050109">
    <property type="entry name" value="HTH-type_TetR-like_transc_reg"/>
</dbReference>
<evidence type="ECO:0000256" key="2">
    <source>
        <dbReference type="ARBA" id="ARBA00023125"/>
    </source>
</evidence>
<keyword evidence="5" id="KW-1133">Transmembrane helix</keyword>
<keyword evidence="5" id="KW-0812">Transmembrane</keyword>
<dbReference type="Gene3D" id="1.10.357.10">
    <property type="entry name" value="Tetracycline Repressor, domain 2"/>
    <property type="match status" value="1"/>
</dbReference>
<accession>A0ABV5A9X7</accession>
<evidence type="ECO:0000256" key="4">
    <source>
        <dbReference type="PROSITE-ProRule" id="PRU00335"/>
    </source>
</evidence>
<evidence type="ECO:0000256" key="5">
    <source>
        <dbReference type="SAM" id="Phobius"/>
    </source>
</evidence>
<dbReference type="RefSeq" id="WP_275472768.1">
    <property type="nucleotide sequence ID" value="NZ_CP162940.1"/>
</dbReference>
<evidence type="ECO:0000313" key="8">
    <source>
        <dbReference type="Proteomes" id="UP001579974"/>
    </source>
</evidence>
<dbReference type="PRINTS" id="PR00455">
    <property type="entry name" value="HTHTETR"/>
</dbReference>
<evidence type="ECO:0000256" key="1">
    <source>
        <dbReference type="ARBA" id="ARBA00023015"/>
    </source>
</evidence>
<reference evidence="7 8" key="1">
    <citation type="journal article" date="2024" name="Int. J. Mol. Sci.">
        <title>Exploration of Alicyclobacillus spp. Genome in Search of Antibiotic Resistance.</title>
        <authorList>
            <person name="Bucka-Kolendo J."/>
            <person name="Kiousi D.E."/>
            <person name="Dekowska A."/>
            <person name="Mikolajczuk-Szczyrba A."/>
            <person name="Karadedos D.M."/>
            <person name="Michael P."/>
            <person name="Galanis A."/>
            <person name="Sokolowska B."/>
        </authorList>
    </citation>
    <scope>NUCLEOTIDE SEQUENCE [LARGE SCALE GENOMIC DNA]</scope>
    <source>
        <strain evidence="7 8">KKP 3000</strain>
    </source>
</reference>
<dbReference type="PANTHER" id="PTHR30055:SF234">
    <property type="entry name" value="HTH-TYPE TRANSCRIPTIONAL REGULATOR BETI"/>
    <property type="match status" value="1"/>
</dbReference>
<evidence type="ECO:0000259" key="6">
    <source>
        <dbReference type="PROSITE" id="PS50977"/>
    </source>
</evidence>
<dbReference type="SUPFAM" id="SSF46689">
    <property type="entry name" value="Homeodomain-like"/>
    <property type="match status" value="1"/>
</dbReference>
<keyword evidence="8" id="KW-1185">Reference proteome</keyword>
<dbReference type="EMBL" id="JBDXSU010000002">
    <property type="protein sequence ID" value="MFB5189082.1"/>
    <property type="molecule type" value="Genomic_DNA"/>
</dbReference>
<proteinExistence type="predicted"/>
<dbReference type="Gene3D" id="1.10.10.60">
    <property type="entry name" value="Homeodomain-like"/>
    <property type="match status" value="1"/>
</dbReference>
<gene>
    <name evidence="7" type="ORF">KKP3000_002080</name>
</gene>
<dbReference type="Proteomes" id="UP001579974">
    <property type="component" value="Unassembled WGS sequence"/>
</dbReference>
<dbReference type="Pfam" id="PF17754">
    <property type="entry name" value="TetR_C_14"/>
    <property type="match status" value="1"/>
</dbReference>
<evidence type="ECO:0000313" key="7">
    <source>
        <dbReference type="EMBL" id="MFB5189082.1"/>
    </source>
</evidence>
<feature type="transmembrane region" description="Helical" evidence="5">
    <location>
        <begin position="154"/>
        <end position="175"/>
    </location>
</feature>
<dbReference type="InterPro" id="IPR041347">
    <property type="entry name" value="MftR_C"/>
</dbReference>
<keyword evidence="2 4" id="KW-0238">DNA-binding</keyword>
<dbReference type="Pfam" id="PF00440">
    <property type="entry name" value="TetR_N"/>
    <property type="match status" value="1"/>
</dbReference>
<evidence type="ECO:0000256" key="3">
    <source>
        <dbReference type="ARBA" id="ARBA00023163"/>
    </source>
</evidence>
<keyword evidence="3" id="KW-0804">Transcription</keyword>
<name>A0ABV5A9X7_9BACL</name>